<dbReference type="SMART" id="SM00530">
    <property type="entry name" value="HTH_XRE"/>
    <property type="match status" value="1"/>
</dbReference>
<dbReference type="RefSeq" id="WP_034870643.1">
    <property type="nucleotide sequence ID" value="NZ_CBCSDR010000008.1"/>
</dbReference>
<dbReference type="GeneID" id="93135221"/>
<dbReference type="Pfam" id="PF01381">
    <property type="entry name" value="HTH_3"/>
    <property type="match status" value="1"/>
</dbReference>
<gene>
    <name evidence="2" type="ORF">I6H88_10065</name>
</gene>
<reference evidence="2 3" key="1">
    <citation type="submission" date="2020-12" db="EMBL/GenBank/DDBJ databases">
        <title>FDA dAtabase for Regulatory Grade micrObial Sequences (FDA-ARGOS): Supporting development and validation of Infectious Disease Dx tests.</title>
        <authorList>
            <person name="Kerrigan L."/>
            <person name="Long C."/>
            <person name="Tallon L."/>
            <person name="Sadzewicz L."/>
            <person name="Zhao X."/>
            <person name="Boylan J."/>
            <person name="Ott S."/>
            <person name="Bowen H."/>
            <person name="Vavikolanu K."/>
            <person name="Mehta A."/>
            <person name="Aluvathingal J."/>
            <person name="Nadendla S."/>
            <person name="Yan Y."/>
            <person name="Sichtig H."/>
        </authorList>
    </citation>
    <scope>NUCLEOTIDE SEQUENCE [LARGE SCALE GENOMIC DNA]</scope>
    <source>
        <strain evidence="2 3">FDAARGOS_1031</strain>
    </source>
</reference>
<dbReference type="PROSITE" id="PS50943">
    <property type="entry name" value="HTH_CROC1"/>
    <property type="match status" value="1"/>
</dbReference>
<evidence type="ECO:0000313" key="3">
    <source>
        <dbReference type="Proteomes" id="UP000595426"/>
    </source>
</evidence>
<dbReference type="KEGG" id="egm:AYC65_20050"/>
<organism evidence="2 3">
    <name type="scientific">Elizabethkingia bruuniana</name>
    <dbReference type="NCBI Taxonomy" id="1756149"/>
    <lineage>
        <taxon>Bacteria</taxon>
        <taxon>Pseudomonadati</taxon>
        <taxon>Bacteroidota</taxon>
        <taxon>Flavobacteriia</taxon>
        <taxon>Flavobacteriales</taxon>
        <taxon>Weeksellaceae</taxon>
        <taxon>Elizabethkingia</taxon>
    </lineage>
</organism>
<sequence>METLLIKKLQLLGKTQDEIAKDLNISQAYVSQIMSGKILKQRALKKITDFYGFDYYAILKDMEDAEARINTTSEFISSIELDNIVEKENSSINDAMKSLNAITKRRSNGNHNINEGKLLTNEDMVLVKVTKIDIGGQAGLQAAFFSDEYVDKNFPTELQQVPQEEAGNHYYEIRVRKDGFSMIHKLEPLDWTRSVEIPISQWNDENIFKKNKIYCLWHPIRGILFKNIINRSENIITLHSTNPDKDSYPDEKFHLGEFKKILLVKKIIKDA</sequence>
<dbReference type="CDD" id="cd00093">
    <property type="entry name" value="HTH_XRE"/>
    <property type="match status" value="1"/>
</dbReference>
<evidence type="ECO:0000259" key="1">
    <source>
        <dbReference type="PROSITE" id="PS50943"/>
    </source>
</evidence>
<keyword evidence="3" id="KW-1185">Reference proteome</keyword>
<evidence type="ECO:0000313" key="2">
    <source>
        <dbReference type="EMBL" id="QQN60888.1"/>
    </source>
</evidence>
<accession>A0A7T7V374</accession>
<dbReference type="GO" id="GO:0003677">
    <property type="term" value="F:DNA binding"/>
    <property type="evidence" value="ECO:0007669"/>
    <property type="project" value="InterPro"/>
</dbReference>
<dbReference type="InterPro" id="IPR001387">
    <property type="entry name" value="Cro/C1-type_HTH"/>
</dbReference>
<feature type="domain" description="HTH cro/C1-type" evidence="1">
    <location>
        <begin position="5"/>
        <end position="58"/>
    </location>
</feature>
<name>A0A7T7V374_9FLAO</name>
<dbReference type="OrthoDB" id="1275154at2"/>
<dbReference type="EMBL" id="CP067018">
    <property type="protein sequence ID" value="QQN60888.1"/>
    <property type="molecule type" value="Genomic_DNA"/>
</dbReference>
<protein>
    <submittedName>
        <fullName evidence="2">Helix-turn-helix transcriptional regulator</fullName>
    </submittedName>
</protein>
<dbReference type="Gene3D" id="1.10.260.40">
    <property type="entry name" value="lambda repressor-like DNA-binding domains"/>
    <property type="match status" value="1"/>
</dbReference>
<dbReference type="InterPro" id="IPR010982">
    <property type="entry name" value="Lambda_DNA-bd_dom_sf"/>
</dbReference>
<dbReference type="AlphaFoldDB" id="A0A7T7V374"/>
<dbReference type="SUPFAM" id="SSF47413">
    <property type="entry name" value="lambda repressor-like DNA-binding domains"/>
    <property type="match status" value="1"/>
</dbReference>
<dbReference type="Proteomes" id="UP000595426">
    <property type="component" value="Chromosome"/>
</dbReference>
<proteinExistence type="predicted"/>